<gene>
    <name evidence="2" type="ORF">SKAU_G00077530</name>
</gene>
<evidence type="ECO:0000313" key="3">
    <source>
        <dbReference type="Proteomes" id="UP001152622"/>
    </source>
</evidence>
<dbReference type="Proteomes" id="UP001152622">
    <property type="component" value="Chromosome 2"/>
</dbReference>
<dbReference type="EMBL" id="JAINUF010000002">
    <property type="protein sequence ID" value="KAJ8377173.1"/>
    <property type="molecule type" value="Genomic_DNA"/>
</dbReference>
<feature type="region of interest" description="Disordered" evidence="1">
    <location>
        <begin position="76"/>
        <end position="103"/>
    </location>
</feature>
<sequence>MKGPACSSRESFFSSEGVGPVVYNPEIQSHVCVTARLRGDGPACSSRESFFSSEGVGPVVYNPEIQSHVCVTARLRGGRGEQPRPGRPLPQHGSWHFTGAGEP</sequence>
<protein>
    <submittedName>
        <fullName evidence="2">Uncharacterized protein</fullName>
    </submittedName>
</protein>
<accession>A0A9Q1G8V9</accession>
<evidence type="ECO:0000313" key="2">
    <source>
        <dbReference type="EMBL" id="KAJ8377173.1"/>
    </source>
</evidence>
<organism evidence="2 3">
    <name type="scientific">Synaphobranchus kaupii</name>
    <name type="common">Kaup's arrowtooth eel</name>
    <dbReference type="NCBI Taxonomy" id="118154"/>
    <lineage>
        <taxon>Eukaryota</taxon>
        <taxon>Metazoa</taxon>
        <taxon>Chordata</taxon>
        <taxon>Craniata</taxon>
        <taxon>Vertebrata</taxon>
        <taxon>Euteleostomi</taxon>
        <taxon>Actinopterygii</taxon>
        <taxon>Neopterygii</taxon>
        <taxon>Teleostei</taxon>
        <taxon>Anguilliformes</taxon>
        <taxon>Synaphobranchidae</taxon>
        <taxon>Synaphobranchus</taxon>
    </lineage>
</organism>
<dbReference type="AlphaFoldDB" id="A0A9Q1G8V9"/>
<proteinExistence type="predicted"/>
<comment type="caution">
    <text evidence="2">The sequence shown here is derived from an EMBL/GenBank/DDBJ whole genome shotgun (WGS) entry which is preliminary data.</text>
</comment>
<keyword evidence="3" id="KW-1185">Reference proteome</keyword>
<reference evidence="2" key="1">
    <citation type="journal article" date="2023" name="Science">
        <title>Genome structures resolve the early diversification of teleost fishes.</title>
        <authorList>
            <person name="Parey E."/>
            <person name="Louis A."/>
            <person name="Montfort J."/>
            <person name="Bouchez O."/>
            <person name="Roques C."/>
            <person name="Iampietro C."/>
            <person name="Lluch J."/>
            <person name="Castinel A."/>
            <person name="Donnadieu C."/>
            <person name="Desvignes T."/>
            <person name="Floi Bucao C."/>
            <person name="Jouanno E."/>
            <person name="Wen M."/>
            <person name="Mejri S."/>
            <person name="Dirks R."/>
            <person name="Jansen H."/>
            <person name="Henkel C."/>
            <person name="Chen W.J."/>
            <person name="Zahm M."/>
            <person name="Cabau C."/>
            <person name="Klopp C."/>
            <person name="Thompson A.W."/>
            <person name="Robinson-Rechavi M."/>
            <person name="Braasch I."/>
            <person name="Lecointre G."/>
            <person name="Bobe J."/>
            <person name="Postlethwait J.H."/>
            <person name="Berthelot C."/>
            <person name="Roest Crollius H."/>
            <person name="Guiguen Y."/>
        </authorList>
    </citation>
    <scope>NUCLEOTIDE SEQUENCE</scope>
    <source>
        <strain evidence="2">WJC10195</strain>
    </source>
</reference>
<evidence type="ECO:0000256" key="1">
    <source>
        <dbReference type="SAM" id="MobiDB-lite"/>
    </source>
</evidence>
<name>A0A9Q1G8V9_SYNKA</name>